<dbReference type="InParanoid" id="A0A2G5CQI9"/>
<organism evidence="2 3">
    <name type="scientific">Aquilegia coerulea</name>
    <name type="common">Rocky mountain columbine</name>
    <dbReference type="NCBI Taxonomy" id="218851"/>
    <lineage>
        <taxon>Eukaryota</taxon>
        <taxon>Viridiplantae</taxon>
        <taxon>Streptophyta</taxon>
        <taxon>Embryophyta</taxon>
        <taxon>Tracheophyta</taxon>
        <taxon>Spermatophyta</taxon>
        <taxon>Magnoliopsida</taxon>
        <taxon>Ranunculales</taxon>
        <taxon>Ranunculaceae</taxon>
        <taxon>Thalictroideae</taxon>
        <taxon>Aquilegia</taxon>
    </lineage>
</organism>
<reference evidence="2 3" key="1">
    <citation type="submission" date="2017-09" db="EMBL/GenBank/DDBJ databases">
        <title>WGS assembly of Aquilegia coerulea Goldsmith.</title>
        <authorList>
            <person name="Hodges S."/>
            <person name="Kramer E."/>
            <person name="Nordborg M."/>
            <person name="Tomkins J."/>
            <person name="Borevitz J."/>
            <person name="Derieg N."/>
            <person name="Yan J."/>
            <person name="Mihaltcheva S."/>
            <person name="Hayes R.D."/>
            <person name="Rokhsar D."/>
        </authorList>
    </citation>
    <scope>NUCLEOTIDE SEQUENCE [LARGE SCALE GENOMIC DNA]</scope>
    <source>
        <strain evidence="3">cv. Goldsmith</strain>
    </source>
</reference>
<accession>A0A2G5CQI9</accession>
<dbReference type="AlphaFoldDB" id="A0A2G5CQI9"/>
<sequence>MLMCFCHIFFSSLYLLTYICHIYILAPLSINLILLLFTSTYQFWIDGGNLLVYVLRPSDIVPEVVIHIYTVYSG</sequence>
<proteinExistence type="predicted"/>
<keyword evidence="1" id="KW-1133">Transmembrane helix</keyword>
<keyword evidence="3" id="KW-1185">Reference proteome</keyword>
<evidence type="ECO:0000313" key="2">
    <source>
        <dbReference type="EMBL" id="PIA33450.1"/>
    </source>
</evidence>
<name>A0A2G5CQI9_AQUCA</name>
<protein>
    <submittedName>
        <fullName evidence="2">Uncharacterized protein</fullName>
    </submittedName>
</protein>
<dbReference type="Proteomes" id="UP000230069">
    <property type="component" value="Unassembled WGS sequence"/>
</dbReference>
<keyword evidence="1" id="KW-0472">Membrane</keyword>
<evidence type="ECO:0000256" key="1">
    <source>
        <dbReference type="SAM" id="Phobius"/>
    </source>
</evidence>
<keyword evidence="1" id="KW-0812">Transmembrane</keyword>
<feature type="transmembrane region" description="Helical" evidence="1">
    <location>
        <begin position="12"/>
        <end position="37"/>
    </location>
</feature>
<dbReference type="EMBL" id="KZ305058">
    <property type="protein sequence ID" value="PIA33450.1"/>
    <property type="molecule type" value="Genomic_DNA"/>
</dbReference>
<gene>
    <name evidence="2" type="ORF">AQUCO_04100109v1</name>
</gene>
<evidence type="ECO:0000313" key="3">
    <source>
        <dbReference type="Proteomes" id="UP000230069"/>
    </source>
</evidence>